<name>A0A975BEW5_9BACT</name>
<protein>
    <submittedName>
        <fullName evidence="1">Uncharacterized protein</fullName>
    </submittedName>
</protein>
<dbReference type="EMBL" id="CP061800">
    <property type="protein sequence ID" value="QTA84151.1"/>
    <property type="molecule type" value="Genomic_DNA"/>
</dbReference>
<evidence type="ECO:0000313" key="2">
    <source>
        <dbReference type="Proteomes" id="UP000663722"/>
    </source>
</evidence>
<accession>A0A975BEW5</accession>
<dbReference type="InterPro" id="IPR031325">
    <property type="entry name" value="RHS_repeat"/>
</dbReference>
<gene>
    <name evidence="1" type="ORF">dnm_001440</name>
</gene>
<proteinExistence type="predicted"/>
<keyword evidence="2" id="KW-1185">Reference proteome</keyword>
<sequence length="45" mass="5059">MDADNQLTEIRYPGSTKSFVVFDYDENNDGLLTKKTEPEGNTAFS</sequence>
<reference evidence="1" key="1">
    <citation type="journal article" date="2021" name="Microb. Physiol.">
        <title>Proteogenomic Insights into the Physiology of Marine, Sulfate-Reducing, Filamentous Desulfonema limicola and Desulfonema magnum.</title>
        <authorList>
            <person name="Schnaars V."/>
            <person name="Wohlbrand L."/>
            <person name="Scheve S."/>
            <person name="Hinrichs C."/>
            <person name="Reinhardt R."/>
            <person name="Rabus R."/>
        </authorList>
    </citation>
    <scope>NUCLEOTIDE SEQUENCE</scope>
    <source>
        <strain evidence="1">4be13</strain>
    </source>
</reference>
<dbReference type="KEGG" id="dmm:dnm_001440"/>
<dbReference type="Pfam" id="PF05593">
    <property type="entry name" value="RHS_repeat"/>
    <property type="match status" value="1"/>
</dbReference>
<dbReference type="AlphaFoldDB" id="A0A975BEW5"/>
<organism evidence="1 2">
    <name type="scientific">Desulfonema magnum</name>
    <dbReference type="NCBI Taxonomy" id="45655"/>
    <lineage>
        <taxon>Bacteria</taxon>
        <taxon>Pseudomonadati</taxon>
        <taxon>Thermodesulfobacteriota</taxon>
        <taxon>Desulfobacteria</taxon>
        <taxon>Desulfobacterales</taxon>
        <taxon>Desulfococcaceae</taxon>
        <taxon>Desulfonema</taxon>
    </lineage>
</organism>
<evidence type="ECO:0000313" key="1">
    <source>
        <dbReference type="EMBL" id="QTA84151.1"/>
    </source>
</evidence>
<dbReference type="Proteomes" id="UP000663722">
    <property type="component" value="Chromosome"/>
</dbReference>